<sequence length="184" mass="20093">MVIFARLFGGVAAQQIARTRTQTIQLFSIFTLGAIATGLFVSSAQAVQKKRIVTQPQNAISYPSQTSFSDGIYLQGESSQPQQIGRAYAIFEVRQEQVVGAFYQPSSSFDCFYGTSSGDRLALNVIDSYSQQAFPYAIAVDNGNFVATTDGIATEPRLDGYYPVAEIDRSDREILATCQANLSR</sequence>
<evidence type="ECO:0000313" key="2">
    <source>
        <dbReference type="EMBL" id="MBE9040725.1"/>
    </source>
</evidence>
<dbReference type="EMBL" id="JADEXN010000112">
    <property type="protein sequence ID" value="MBE9040725.1"/>
    <property type="molecule type" value="Genomic_DNA"/>
</dbReference>
<proteinExistence type="predicted"/>
<accession>A0A928VZW4</accession>
<feature type="transmembrane region" description="Helical" evidence="1">
    <location>
        <begin position="23"/>
        <end position="41"/>
    </location>
</feature>
<dbReference type="AlphaFoldDB" id="A0A928VZW4"/>
<organism evidence="2 3">
    <name type="scientific">Zarconia navalis LEGE 11467</name>
    <dbReference type="NCBI Taxonomy" id="1828826"/>
    <lineage>
        <taxon>Bacteria</taxon>
        <taxon>Bacillati</taxon>
        <taxon>Cyanobacteriota</taxon>
        <taxon>Cyanophyceae</taxon>
        <taxon>Oscillatoriophycideae</taxon>
        <taxon>Oscillatoriales</taxon>
        <taxon>Oscillatoriales incertae sedis</taxon>
        <taxon>Zarconia</taxon>
        <taxon>Zarconia navalis</taxon>
    </lineage>
</organism>
<protein>
    <submittedName>
        <fullName evidence="2">Uncharacterized protein</fullName>
    </submittedName>
</protein>
<keyword evidence="1" id="KW-0812">Transmembrane</keyword>
<reference evidence="2" key="1">
    <citation type="submission" date="2020-10" db="EMBL/GenBank/DDBJ databases">
        <authorList>
            <person name="Castelo-Branco R."/>
            <person name="Eusebio N."/>
            <person name="Adriana R."/>
            <person name="Vieira A."/>
            <person name="Brugerolle De Fraissinette N."/>
            <person name="Rezende De Castro R."/>
            <person name="Schneider M.P."/>
            <person name="Vasconcelos V."/>
            <person name="Leao P.N."/>
        </authorList>
    </citation>
    <scope>NUCLEOTIDE SEQUENCE</scope>
    <source>
        <strain evidence="2">LEGE 11467</strain>
    </source>
</reference>
<keyword evidence="1" id="KW-1133">Transmembrane helix</keyword>
<dbReference type="Proteomes" id="UP000621799">
    <property type="component" value="Unassembled WGS sequence"/>
</dbReference>
<gene>
    <name evidence="2" type="ORF">IQ235_08020</name>
</gene>
<keyword evidence="1" id="KW-0472">Membrane</keyword>
<comment type="caution">
    <text evidence="2">The sequence shown here is derived from an EMBL/GenBank/DDBJ whole genome shotgun (WGS) entry which is preliminary data.</text>
</comment>
<keyword evidence="3" id="KW-1185">Reference proteome</keyword>
<name>A0A928VZW4_9CYAN</name>
<evidence type="ECO:0000256" key="1">
    <source>
        <dbReference type="SAM" id="Phobius"/>
    </source>
</evidence>
<evidence type="ECO:0000313" key="3">
    <source>
        <dbReference type="Proteomes" id="UP000621799"/>
    </source>
</evidence>
<dbReference type="RefSeq" id="WP_264320969.1">
    <property type="nucleotide sequence ID" value="NZ_JADEXN010000112.1"/>
</dbReference>